<evidence type="ECO:0000313" key="1">
    <source>
        <dbReference type="EMBL" id="KAK0427634.1"/>
    </source>
</evidence>
<gene>
    <name evidence="1" type="ORF">QR680_010336</name>
</gene>
<protein>
    <submittedName>
        <fullName evidence="1">Uncharacterized protein</fullName>
    </submittedName>
</protein>
<reference evidence="1" key="1">
    <citation type="submission" date="2023-06" db="EMBL/GenBank/DDBJ databases">
        <title>Genomic analysis of the entomopathogenic nematode Steinernema hermaphroditum.</title>
        <authorList>
            <person name="Schwarz E.M."/>
            <person name="Heppert J.K."/>
            <person name="Baniya A."/>
            <person name="Schwartz H.T."/>
            <person name="Tan C.-H."/>
            <person name="Antoshechkin I."/>
            <person name="Sternberg P.W."/>
            <person name="Goodrich-Blair H."/>
            <person name="Dillman A.R."/>
        </authorList>
    </citation>
    <scope>NUCLEOTIDE SEQUENCE</scope>
    <source>
        <strain evidence="1">PS9179</strain>
        <tissue evidence="1">Whole animal</tissue>
    </source>
</reference>
<name>A0AA39IQ85_9BILA</name>
<accession>A0AA39IQ85</accession>
<organism evidence="1 2">
    <name type="scientific">Steinernema hermaphroditum</name>
    <dbReference type="NCBI Taxonomy" id="289476"/>
    <lineage>
        <taxon>Eukaryota</taxon>
        <taxon>Metazoa</taxon>
        <taxon>Ecdysozoa</taxon>
        <taxon>Nematoda</taxon>
        <taxon>Chromadorea</taxon>
        <taxon>Rhabditida</taxon>
        <taxon>Tylenchina</taxon>
        <taxon>Panagrolaimomorpha</taxon>
        <taxon>Strongyloidoidea</taxon>
        <taxon>Steinernematidae</taxon>
        <taxon>Steinernema</taxon>
    </lineage>
</organism>
<keyword evidence="2" id="KW-1185">Reference proteome</keyword>
<dbReference type="Proteomes" id="UP001175271">
    <property type="component" value="Unassembled WGS sequence"/>
</dbReference>
<sequence length="328" mass="37637">MNNVPPNFIESVESLIVTGQLKLISELSGSWRSLAVSHLLNRFSLDVAVDLRRGTAIARCIIDKNTMNEQTWSVEGVDFRFCTNVYIECCTDLLAYSPKLNNPKYEVSFKKLRQLIDVPVRGCMDWADSANGRNFMMIYDLSKGFDANSNAQTFFSIPSYLGALHLSGIRCFHTEIEDLVERQPRGYLRSVHIVKSDITSRCLDLLIDKFSYKRKKVPGPNHAPRILPVTLCELSVDMTLEQIGQLTTNCCNAMIHDEQMAIAVALSPFAQTIEETLEILNFERFYSIRYKEELDEINFKNEKDIFCLIVSQGKRLTMRWDMKVELYE</sequence>
<evidence type="ECO:0000313" key="2">
    <source>
        <dbReference type="Proteomes" id="UP001175271"/>
    </source>
</evidence>
<proteinExistence type="predicted"/>
<dbReference type="AlphaFoldDB" id="A0AA39IQ85"/>
<dbReference type="EMBL" id="JAUCMV010000001">
    <property type="protein sequence ID" value="KAK0427634.1"/>
    <property type="molecule type" value="Genomic_DNA"/>
</dbReference>
<comment type="caution">
    <text evidence="1">The sequence shown here is derived from an EMBL/GenBank/DDBJ whole genome shotgun (WGS) entry which is preliminary data.</text>
</comment>